<gene>
    <name evidence="1" type="ORF">HPB48_000022</name>
</gene>
<dbReference type="VEuPathDB" id="VectorBase:HLOH_060155"/>
<dbReference type="EMBL" id="JABSTR010000009">
    <property type="protein sequence ID" value="KAH9378847.1"/>
    <property type="molecule type" value="Genomic_DNA"/>
</dbReference>
<keyword evidence="2" id="KW-1185">Reference proteome</keyword>
<accession>A0A9J6GWW3</accession>
<proteinExistence type="predicted"/>
<reference evidence="1 2" key="1">
    <citation type="journal article" date="2020" name="Cell">
        <title>Large-Scale Comparative Analyses of Tick Genomes Elucidate Their Genetic Diversity and Vector Capacities.</title>
        <authorList>
            <consortium name="Tick Genome and Microbiome Consortium (TIGMIC)"/>
            <person name="Jia N."/>
            <person name="Wang J."/>
            <person name="Shi W."/>
            <person name="Du L."/>
            <person name="Sun Y."/>
            <person name="Zhan W."/>
            <person name="Jiang J.F."/>
            <person name="Wang Q."/>
            <person name="Zhang B."/>
            <person name="Ji P."/>
            <person name="Bell-Sakyi L."/>
            <person name="Cui X.M."/>
            <person name="Yuan T.T."/>
            <person name="Jiang B.G."/>
            <person name="Yang W.F."/>
            <person name="Lam T.T."/>
            <person name="Chang Q.C."/>
            <person name="Ding S.J."/>
            <person name="Wang X.J."/>
            <person name="Zhu J.G."/>
            <person name="Ruan X.D."/>
            <person name="Zhao L."/>
            <person name="Wei J.T."/>
            <person name="Ye R.Z."/>
            <person name="Que T.C."/>
            <person name="Du C.H."/>
            <person name="Zhou Y.H."/>
            <person name="Cheng J.X."/>
            <person name="Dai P.F."/>
            <person name="Guo W.B."/>
            <person name="Han X.H."/>
            <person name="Huang E.J."/>
            <person name="Li L.F."/>
            <person name="Wei W."/>
            <person name="Gao Y.C."/>
            <person name="Liu J.Z."/>
            <person name="Shao H.Z."/>
            <person name="Wang X."/>
            <person name="Wang C.C."/>
            <person name="Yang T.C."/>
            <person name="Huo Q.B."/>
            <person name="Li W."/>
            <person name="Chen H.Y."/>
            <person name="Chen S.E."/>
            <person name="Zhou L.G."/>
            <person name="Ni X.B."/>
            <person name="Tian J.H."/>
            <person name="Sheng Y."/>
            <person name="Liu T."/>
            <person name="Pan Y.S."/>
            <person name="Xia L.Y."/>
            <person name="Li J."/>
            <person name="Zhao F."/>
            <person name="Cao W.C."/>
        </authorList>
    </citation>
    <scope>NUCLEOTIDE SEQUENCE [LARGE SCALE GENOMIC DNA]</scope>
    <source>
        <strain evidence="1">HaeL-2018</strain>
    </source>
</reference>
<organism evidence="1 2">
    <name type="scientific">Haemaphysalis longicornis</name>
    <name type="common">Bush tick</name>
    <dbReference type="NCBI Taxonomy" id="44386"/>
    <lineage>
        <taxon>Eukaryota</taxon>
        <taxon>Metazoa</taxon>
        <taxon>Ecdysozoa</taxon>
        <taxon>Arthropoda</taxon>
        <taxon>Chelicerata</taxon>
        <taxon>Arachnida</taxon>
        <taxon>Acari</taxon>
        <taxon>Parasitiformes</taxon>
        <taxon>Ixodida</taxon>
        <taxon>Ixodoidea</taxon>
        <taxon>Ixodidae</taxon>
        <taxon>Haemaphysalinae</taxon>
        <taxon>Haemaphysalis</taxon>
    </lineage>
</organism>
<dbReference type="AlphaFoldDB" id="A0A9J6GWW3"/>
<name>A0A9J6GWW3_HAELO</name>
<evidence type="ECO:0000313" key="2">
    <source>
        <dbReference type="Proteomes" id="UP000821853"/>
    </source>
</evidence>
<dbReference type="Proteomes" id="UP000821853">
    <property type="component" value="Unassembled WGS sequence"/>
</dbReference>
<protein>
    <submittedName>
        <fullName evidence="1">Uncharacterized protein</fullName>
    </submittedName>
</protein>
<comment type="caution">
    <text evidence="1">The sequence shown here is derived from an EMBL/GenBank/DDBJ whole genome shotgun (WGS) entry which is preliminary data.</text>
</comment>
<evidence type="ECO:0000313" key="1">
    <source>
        <dbReference type="EMBL" id="KAH9378847.1"/>
    </source>
</evidence>
<sequence length="88" mass="10075">MVAEEIKNSLSAEELEYVHLREAETWMKPPEIANVLQTFEPAKGRGSAVGHRDQVPPRYTNSGKRMWMCSVCKGEGQHFRLYPKIAEK</sequence>